<protein>
    <submittedName>
        <fullName evidence="4">Intracellular ribonuclease LX, putative</fullName>
    </submittedName>
</protein>
<dbReference type="KEGG" id="eiv:EIN_294660"/>
<comment type="similarity">
    <text evidence="1 2">Belongs to the RNase T2 family.</text>
</comment>
<dbReference type="GO" id="GO:0003723">
    <property type="term" value="F:RNA binding"/>
    <property type="evidence" value="ECO:0007669"/>
    <property type="project" value="InterPro"/>
</dbReference>
<evidence type="ECO:0000256" key="3">
    <source>
        <dbReference type="SAM" id="MobiDB-lite"/>
    </source>
</evidence>
<dbReference type="PANTHER" id="PTHR11240:SF22">
    <property type="entry name" value="RIBONUCLEASE T2"/>
    <property type="match status" value="1"/>
</dbReference>
<dbReference type="Proteomes" id="UP000014680">
    <property type="component" value="Unassembled WGS sequence"/>
</dbReference>
<dbReference type="GO" id="GO:0006401">
    <property type="term" value="P:RNA catabolic process"/>
    <property type="evidence" value="ECO:0007669"/>
    <property type="project" value="TreeGrafter"/>
</dbReference>
<dbReference type="SUPFAM" id="SSF55895">
    <property type="entry name" value="Ribonuclease Rh-like"/>
    <property type="match status" value="1"/>
</dbReference>
<name>L7FPE5_ENTIV</name>
<sequence length="330" mass="39098">MLFFLLILIPYALCQPDSSPHSSGSEYPSTSQQTSEGAKAKSKGRKQREQWKKTNEEKTSSEEGATSKLKHPIAYPTETTPFGKTIIILKYYDMCNYYRSYVRLSDYYLFVLFWPIKCYDIVCSLPQTTMKLEEEFMFHGFWPQFDSNKHMQCCKNNFMIENVEAMMKSDEVIKEFVLSDWMSLEKCVFSTFQMDKHGSCSYDIYKGPNGPKQYIETMMFLKSQFKVWSFLKESELKVETNKMYEKETLRKVLRNRYGANPTFNCIDNTNIMEIRFCFDPKRNKMHPPLIECSQRIYAYEKRKCGDKVMFLDFPKYLLDLENVQRNNCVM</sequence>
<feature type="compositionally biased region" description="Low complexity" evidence="3">
    <location>
        <begin position="19"/>
        <end position="31"/>
    </location>
</feature>
<dbReference type="InterPro" id="IPR036430">
    <property type="entry name" value="RNase_T2-like_sf"/>
</dbReference>
<evidence type="ECO:0000256" key="1">
    <source>
        <dbReference type="ARBA" id="ARBA00007469"/>
    </source>
</evidence>
<dbReference type="RefSeq" id="XP_004257747.1">
    <property type="nucleotide sequence ID" value="XM_004257699.1"/>
</dbReference>
<dbReference type="Gene3D" id="3.90.730.10">
    <property type="entry name" value="Ribonuclease T2-like"/>
    <property type="match status" value="1"/>
</dbReference>
<feature type="compositionally biased region" description="Basic and acidic residues" evidence="3">
    <location>
        <begin position="47"/>
        <end position="61"/>
    </location>
</feature>
<dbReference type="VEuPathDB" id="AmoebaDB:EIN_294660"/>
<gene>
    <name evidence="4" type="ORF">EIN_294660</name>
</gene>
<dbReference type="EMBL" id="KB206482">
    <property type="protein sequence ID" value="ELP90976.1"/>
    <property type="molecule type" value="Genomic_DNA"/>
</dbReference>
<evidence type="ECO:0000313" key="5">
    <source>
        <dbReference type="Proteomes" id="UP000014680"/>
    </source>
</evidence>
<reference evidence="4 5" key="1">
    <citation type="submission" date="2012-10" db="EMBL/GenBank/DDBJ databases">
        <authorList>
            <person name="Zafar N."/>
            <person name="Inman J."/>
            <person name="Hall N."/>
            <person name="Lorenzi H."/>
            <person name="Caler E."/>
        </authorList>
    </citation>
    <scope>NUCLEOTIDE SEQUENCE [LARGE SCALE GENOMIC DNA]</scope>
    <source>
        <strain evidence="4 5">IP1</strain>
    </source>
</reference>
<dbReference type="Pfam" id="PF00445">
    <property type="entry name" value="Ribonuclease_T2"/>
    <property type="match status" value="1"/>
</dbReference>
<accession>L7FPE5</accession>
<organism evidence="4 5">
    <name type="scientific">Entamoeba invadens IP1</name>
    <dbReference type="NCBI Taxonomy" id="370355"/>
    <lineage>
        <taxon>Eukaryota</taxon>
        <taxon>Amoebozoa</taxon>
        <taxon>Evosea</taxon>
        <taxon>Archamoebae</taxon>
        <taxon>Mastigamoebida</taxon>
        <taxon>Entamoebidae</taxon>
        <taxon>Entamoeba</taxon>
    </lineage>
</organism>
<evidence type="ECO:0000313" key="4">
    <source>
        <dbReference type="EMBL" id="ELP90976.1"/>
    </source>
</evidence>
<dbReference type="GO" id="GO:0033897">
    <property type="term" value="F:ribonuclease T2 activity"/>
    <property type="evidence" value="ECO:0007669"/>
    <property type="project" value="InterPro"/>
</dbReference>
<dbReference type="AlphaFoldDB" id="L7FPE5"/>
<keyword evidence="5" id="KW-1185">Reference proteome</keyword>
<proteinExistence type="inferred from homology"/>
<feature type="region of interest" description="Disordered" evidence="3">
    <location>
        <begin position="19"/>
        <end position="67"/>
    </location>
</feature>
<evidence type="ECO:0000256" key="2">
    <source>
        <dbReference type="RuleBase" id="RU004328"/>
    </source>
</evidence>
<dbReference type="GeneID" id="14889949"/>
<dbReference type="GO" id="GO:0005576">
    <property type="term" value="C:extracellular region"/>
    <property type="evidence" value="ECO:0007669"/>
    <property type="project" value="TreeGrafter"/>
</dbReference>
<dbReference type="InterPro" id="IPR001568">
    <property type="entry name" value="RNase_T2-like"/>
</dbReference>
<dbReference type="PANTHER" id="PTHR11240">
    <property type="entry name" value="RIBONUCLEASE T2"/>
    <property type="match status" value="1"/>
</dbReference>